<gene>
    <name evidence="8" type="ORF">SAMN02745225_01275</name>
</gene>
<evidence type="ECO:0000256" key="6">
    <source>
        <dbReference type="SAM" id="Coils"/>
    </source>
</evidence>
<dbReference type="InterPro" id="IPR014016">
    <property type="entry name" value="UvrD-like_ATP-bd"/>
</dbReference>
<dbReference type="OrthoDB" id="9787585at2"/>
<evidence type="ECO:0000259" key="7">
    <source>
        <dbReference type="PROSITE" id="PS51198"/>
    </source>
</evidence>
<feature type="domain" description="UvrD-like helicase ATP-binding" evidence="7">
    <location>
        <begin position="187"/>
        <end position="566"/>
    </location>
</feature>
<dbReference type="InterPro" id="IPR027417">
    <property type="entry name" value="P-loop_NTPase"/>
</dbReference>
<dbReference type="GO" id="GO:0003677">
    <property type="term" value="F:DNA binding"/>
    <property type="evidence" value="ECO:0007669"/>
    <property type="project" value="InterPro"/>
</dbReference>
<dbReference type="STRING" id="1121881.SAMN02745225_01275"/>
<sequence length="713" mass="80914">MASQKDLEFESGYVKMAYKRLEEIKQQIKSSMNQVLEVERGGTHQAKVERDVVVRSSLARLENLEIGDQALIFGRIDFQPPAELSEGESYHIGRVSVNSETMEPLVVDWRAPIAEAFYRATGKDTMGVKLRRHIFCNRDVVVNIEDEWLSSLEEDSREGYLEPPSPSALFSAISKPRTSYMSDIVSTIQAEQDEIVRYPLSGILVVQGAPGTGKTAVALHRAAYLMYTHRWRFERQPLLVIGPSSEFVKYISRVLPSLGESGVELHTIAGLCGFAEAAFEPEIQRRRLKGDLRMEKLLRKAVRDRERPLRKDLRLAFGRKYLTVTTEMSQELVRSMKRRPGPHNPKRKVIELRLSQLLAEQYLEGGDLTTEVRAVTNVISIHAGLEDQVAQHLPGEDGVEVAREVAAALRKSVEFQLVVERIWPRLSAEETLYDLFSHRALLKLAAKDILSEEELDVLTIDQGVDVKRHQWSIEDVVLLDELQTFLDEQSDDDVTFGHVIVDEAQDISPMTARLLKRKCPSGSMTILGDLAQSFGPWPNRRWDDILEPLSSKDHHMLELSVNYRTSQEISELADLIKSRYLAGSRRTKSIRSFPGGVQFIEAKDLIQRAVADAKDLFERKEQGRFAMIVPNKDSEALRREIDKEGLSEWESISVIGVEQVRGLEFDEVFILEPLSLVDDAERSLPALYVAVTRATNRIKIYSSQPFPNWLLVK</sequence>
<dbReference type="PANTHER" id="PTHR11070">
    <property type="entry name" value="UVRD / RECB / PCRA DNA HELICASE FAMILY MEMBER"/>
    <property type="match status" value="1"/>
</dbReference>
<evidence type="ECO:0000256" key="5">
    <source>
        <dbReference type="PROSITE-ProRule" id="PRU00560"/>
    </source>
</evidence>
<dbReference type="GO" id="GO:0005829">
    <property type="term" value="C:cytosol"/>
    <property type="evidence" value="ECO:0007669"/>
    <property type="project" value="TreeGrafter"/>
</dbReference>
<dbReference type="EMBL" id="FQUL01000015">
    <property type="protein sequence ID" value="SHE66578.1"/>
    <property type="molecule type" value="Genomic_DNA"/>
</dbReference>
<dbReference type="InterPro" id="IPR027351">
    <property type="entry name" value="(+)RNA_virus_helicase_core_dom"/>
</dbReference>
<evidence type="ECO:0000256" key="4">
    <source>
        <dbReference type="ARBA" id="ARBA00022840"/>
    </source>
</evidence>
<dbReference type="Gene3D" id="3.40.50.300">
    <property type="entry name" value="P-loop containing nucleotide triphosphate hydrolases"/>
    <property type="match status" value="2"/>
</dbReference>
<evidence type="ECO:0000313" key="9">
    <source>
        <dbReference type="Proteomes" id="UP000184295"/>
    </source>
</evidence>
<keyword evidence="3 5" id="KW-0347">Helicase</keyword>
<dbReference type="PANTHER" id="PTHR11070:SF45">
    <property type="entry name" value="DNA 3'-5' HELICASE"/>
    <property type="match status" value="1"/>
</dbReference>
<feature type="coiled-coil region" evidence="6">
    <location>
        <begin position="14"/>
        <end position="41"/>
    </location>
</feature>
<keyword evidence="2 5" id="KW-0378">Hydrolase</keyword>
<name>A0A1M4VCJ8_9ACTN</name>
<organism evidence="8 9">
    <name type="scientific">Ferrithrix thermotolerans DSM 19514</name>
    <dbReference type="NCBI Taxonomy" id="1121881"/>
    <lineage>
        <taxon>Bacteria</taxon>
        <taxon>Bacillati</taxon>
        <taxon>Actinomycetota</taxon>
        <taxon>Acidimicrobiia</taxon>
        <taxon>Acidimicrobiales</taxon>
        <taxon>Acidimicrobiaceae</taxon>
        <taxon>Ferrithrix</taxon>
    </lineage>
</organism>
<dbReference type="RefSeq" id="WP_072790115.1">
    <property type="nucleotide sequence ID" value="NZ_FQUL01000015.1"/>
</dbReference>
<dbReference type="AlphaFoldDB" id="A0A1M4VCJ8"/>
<reference evidence="9" key="1">
    <citation type="submission" date="2016-11" db="EMBL/GenBank/DDBJ databases">
        <authorList>
            <person name="Varghese N."/>
            <person name="Submissions S."/>
        </authorList>
    </citation>
    <scope>NUCLEOTIDE SEQUENCE [LARGE SCALE GENOMIC DNA]</scope>
    <source>
        <strain evidence="9">DSM 19514</strain>
    </source>
</reference>
<dbReference type="GO" id="GO:0043138">
    <property type="term" value="F:3'-5' DNA helicase activity"/>
    <property type="evidence" value="ECO:0007669"/>
    <property type="project" value="TreeGrafter"/>
</dbReference>
<keyword evidence="6" id="KW-0175">Coiled coil</keyword>
<proteinExistence type="predicted"/>
<dbReference type="GO" id="GO:0000725">
    <property type="term" value="P:recombinational repair"/>
    <property type="evidence" value="ECO:0007669"/>
    <property type="project" value="TreeGrafter"/>
</dbReference>
<dbReference type="GO" id="GO:0016787">
    <property type="term" value="F:hydrolase activity"/>
    <property type="evidence" value="ECO:0007669"/>
    <property type="project" value="UniProtKB-UniRule"/>
</dbReference>
<evidence type="ECO:0000256" key="1">
    <source>
        <dbReference type="ARBA" id="ARBA00022741"/>
    </source>
</evidence>
<keyword evidence="4 5" id="KW-0067">ATP-binding</keyword>
<evidence type="ECO:0000313" key="8">
    <source>
        <dbReference type="EMBL" id="SHE66578.1"/>
    </source>
</evidence>
<keyword evidence="1 5" id="KW-0547">Nucleotide-binding</keyword>
<dbReference type="PROSITE" id="PS51198">
    <property type="entry name" value="UVRD_HELICASE_ATP_BIND"/>
    <property type="match status" value="1"/>
</dbReference>
<feature type="binding site" evidence="5">
    <location>
        <begin position="208"/>
        <end position="215"/>
    </location>
    <ligand>
        <name>ATP</name>
        <dbReference type="ChEBI" id="CHEBI:30616"/>
    </ligand>
</feature>
<dbReference type="InterPro" id="IPR000212">
    <property type="entry name" value="DNA_helicase_UvrD/REP"/>
</dbReference>
<protein>
    <submittedName>
        <fullName evidence="8">DNA helicase IV</fullName>
    </submittedName>
</protein>
<accession>A0A1M4VCJ8</accession>
<keyword evidence="9" id="KW-1185">Reference proteome</keyword>
<dbReference type="SUPFAM" id="SSF52540">
    <property type="entry name" value="P-loop containing nucleoside triphosphate hydrolases"/>
    <property type="match status" value="1"/>
</dbReference>
<dbReference type="Proteomes" id="UP000184295">
    <property type="component" value="Unassembled WGS sequence"/>
</dbReference>
<dbReference type="Pfam" id="PF01443">
    <property type="entry name" value="Viral_helicase1"/>
    <property type="match status" value="1"/>
</dbReference>
<evidence type="ECO:0000256" key="2">
    <source>
        <dbReference type="ARBA" id="ARBA00022801"/>
    </source>
</evidence>
<dbReference type="GO" id="GO:0005524">
    <property type="term" value="F:ATP binding"/>
    <property type="evidence" value="ECO:0007669"/>
    <property type="project" value="UniProtKB-UniRule"/>
</dbReference>
<evidence type="ECO:0000256" key="3">
    <source>
        <dbReference type="ARBA" id="ARBA00022806"/>
    </source>
</evidence>